<feature type="domain" description="NAD-dependent epimerase/dehydratase" evidence="1">
    <location>
        <begin position="83"/>
        <end position="226"/>
    </location>
</feature>
<dbReference type="OrthoDB" id="9787292at2"/>
<dbReference type="Gene3D" id="3.40.50.720">
    <property type="entry name" value="NAD(P)-binding Rossmann-like Domain"/>
    <property type="match status" value="1"/>
</dbReference>
<dbReference type="EMBL" id="CYGY02000021">
    <property type="protein sequence ID" value="SIT39089.1"/>
    <property type="molecule type" value="Genomic_DNA"/>
</dbReference>
<evidence type="ECO:0000259" key="1">
    <source>
        <dbReference type="Pfam" id="PF01370"/>
    </source>
</evidence>
<dbReference type="InterPro" id="IPR001509">
    <property type="entry name" value="Epimerase_deHydtase"/>
</dbReference>
<comment type="caution">
    <text evidence="2">The sequence shown here is derived from an EMBL/GenBank/DDBJ whole genome shotgun (WGS) entry which is preliminary data.</text>
</comment>
<dbReference type="InterPro" id="IPR050177">
    <property type="entry name" value="Lipid_A_modif_metabolic_enz"/>
</dbReference>
<accession>A0A1N7RVF7</accession>
<dbReference type="PANTHER" id="PTHR43245">
    <property type="entry name" value="BIFUNCTIONAL POLYMYXIN RESISTANCE PROTEIN ARNA"/>
    <property type="match status" value="1"/>
</dbReference>
<dbReference type="AlphaFoldDB" id="A0A1N7RVF7"/>
<gene>
    <name evidence="2" type="ORF">BN2476_210036</name>
</gene>
<dbReference type="Proteomes" id="UP000195569">
    <property type="component" value="Unassembled WGS sequence"/>
</dbReference>
<dbReference type="InterPro" id="IPR036291">
    <property type="entry name" value="NAD(P)-bd_dom_sf"/>
</dbReference>
<dbReference type="SUPFAM" id="SSF51735">
    <property type="entry name" value="NAD(P)-binding Rossmann-fold domains"/>
    <property type="match status" value="1"/>
</dbReference>
<organism evidence="2 3">
    <name type="scientific">Paraburkholderia piptadeniae</name>
    <dbReference type="NCBI Taxonomy" id="1701573"/>
    <lineage>
        <taxon>Bacteria</taxon>
        <taxon>Pseudomonadati</taxon>
        <taxon>Pseudomonadota</taxon>
        <taxon>Betaproteobacteria</taxon>
        <taxon>Burkholderiales</taxon>
        <taxon>Burkholderiaceae</taxon>
        <taxon>Paraburkholderia</taxon>
    </lineage>
</organism>
<name>A0A1N7RVF7_9BURK</name>
<protein>
    <submittedName>
        <fullName evidence="2">NAD-dependent epimerase/dehydratase</fullName>
    </submittedName>
</protein>
<sequence>MSRIVIIGGSGHIGSYLVPRLVDLGHEVVNVSRGSAKPYRPHYAWSQIENVTIDRAAAERSGQFGAKIADLAPDIVVDMIAFDLSSTQHIVEALRGKVEHYLFCSSIWVYGRYVTVPSTEADAPNPIDSYGKGKAEIESWLMREARLNGFPATCFRPGHIVGEGWVPINPTGNADPDVYSLIVRSDELVLPNLGLETVHHVHADDVAQWIIRAIENRAASVGEVFNTVSEQAVTLRGFAEAVYRWFGKEPRIAYKPFDEWILCLGEYAENTRGHVIRSSSHSVEKSRQRLGYQPRYTSLQAVYESLQALIADGIVVGPAANL</sequence>
<evidence type="ECO:0000313" key="3">
    <source>
        <dbReference type="Proteomes" id="UP000195569"/>
    </source>
</evidence>
<reference evidence="2" key="1">
    <citation type="submission" date="2016-12" db="EMBL/GenBank/DDBJ databases">
        <authorList>
            <person name="Moulin L."/>
        </authorList>
    </citation>
    <scope>NUCLEOTIDE SEQUENCE [LARGE SCALE GENOMIC DNA]</scope>
    <source>
        <strain evidence="2">STM 7183</strain>
    </source>
</reference>
<dbReference type="RefSeq" id="WP_087733879.1">
    <property type="nucleotide sequence ID" value="NZ_CYGY02000021.1"/>
</dbReference>
<proteinExistence type="predicted"/>
<feature type="domain" description="NAD-dependent epimerase/dehydratase" evidence="1">
    <location>
        <begin position="4"/>
        <end position="79"/>
    </location>
</feature>
<keyword evidence="3" id="KW-1185">Reference proteome</keyword>
<dbReference type="Pfam" id="PF01370">
    <property type="entry name" value="Epimerase"/>
    <property type="match status" value="2"/>
</dbReference>
<evidence type="ECO:0000313" key="2">
    <source>
        <dbReference type="EMBL" id="SIT39089.1"/>
    </source>
</evidence>